<evidence type="ECO:0000313" key="2">
    <source>
        <dbReference type="Proteomes" id="UP000831537"/>
    </source>
</evidence>
<accession>A0ABY4GTQ5</accession>
<dbReference type="EMBL" id="CP095071">
    <property type="protein sequence ID" value="UOQ86602.1"/>
    <property type="molecule type" value="Genomic_DNA"/>
</dbReference>
<proteinExistence type="predicted"/>
<organism evidence="1 2">
    <name type="scientific">Gracilibacillus salinarum</name>
    <dbReference type="NCBI Taxonomy" id="2932255"/>
    <lineage>
        <taxon>Bacteria</taxon>
        <taxon>Bacillati</taxon>
        <taxon>Bacillota</taxon>
        <taxon>Bacilli</taxon>
        <taxon>Bacillales</taxon>
        <taxon>Bacillaceae</taxon>
        <taxon>Gracilibacillus</taxon>
    </lineage>
</organism>
<keyword evidence="2" id="KW-1185">Reference proteome</keyword>
<gene>
    <name evidence="1" type="ORF">MUN87_06860</name>
</gene>
<dbReference type="GO" id="GO:0004497">
    <property type="term" value="F:monooxygenase activity"/>
    <property type="evidence" value="ECO:0007669"/>
    <property type="project" value="UniProtKB-KW"/>
</dbReference>
<protein>
    <submittedName>
        <fullName evidence="1">Antibiotic biosynthesis monooxygenase</fullName>
    </submittedName>
</protein>
<dbReference type="PANTHER" id="PTHR34474">
    <property type="entry name" value="SIGNAL TRANSDUCTION PROTEIN TRAP"/>
    <property type="match status" value="1"/>
</dbReference>
<evidence type="ECO:0000313" key="1">
    <source>
        <dbReference type="EMBL" id="UOQ86602.1"/>
    </source>
</evidence>
<dbReference type="SUPFAM" id="SSF54909">
    <property type="entry name" value="Dimeric alpha+beta barrel"/>
    <property type="match status" value="1"/>
</dbReference>
<reference evidence="1 2" key="1">
    <citation type="submission" date="2022-04" db="EMBL/GenBank/DDBJ databases">
        <title>Gracilibacillus sp. isolated from saltern.</title>
        <authorList>
            <person name="Won M."/>
            <person name="Lee C.-M."/>
            <person name="Woen H.-Y."/>
            <person name="Kwon S.-W."/>
        </authorList>
    </citation>
    <scope>NUCLEOTIDE SEQUENCE [LARGE SCALE GENOMIC DNA]</scope>
    <source>
        <strain evidence="1 2">SSPM10-3</strain>
    </source>
</reference>
<dbReference type="Proteomes" id="UP000831537">
    <property type="component" value="Chromosome"/>
</dbReference>
<keyword evidence="1" id="KW-0560">Oxidoreductase</keyword>
<dbReference type="Gene3D" id="3.30.70.100">
    <property type="match status" value="1"/>
</dbReference>
<dbReference type="InterPro" id="IPR050404">
    <property type="entry name" value="Heme-degrading_MO"/>
</dbReference>
<sequence>MNGYMTNGTYEFLEKIKESHSISPFILMHNQVKSVAYYEDTASSIFETSRNYQVITQIGQLTETGYISMTHVPVTEEGRPIFEMEYNQIVQDLEGIIAARVLRSFHGNQYILLIEWKDPQDFEKWKDQQPLPSKKKNSYVTGSVYSESFRVGTED</sequence>
<dbReference type="RefSeq" id="WP_244746967.1">
    <property type="nucleotide sequence ID" value="NZ_CP095071.1"/>
</dbReference>
<name>A0ABY4GTQ5_9BACI</name>
<dbReference type="PANTHER" id="PTHR34474:SF2">
    <property type="entry name" value="SIGNAL TRANSDUCTION PROTEIN TRAP"/>
    <property type="match status" value="1"/>
</dbReference>
<dbReference type="InterPro" id="IPR011008">
    <property type="entry name" value="Dimeric_a/b-barrel"/>
</dbReference>
<keyword evidence="1" id="KW-0503">Monooxygenase</keyword>